<evidence type="ECO:0000256" key="3">
    <source>
        <dbReference type="ARBA" id="ARBA00022540"/>
    </source>
</evidence>
<dbReference type="AlphaFoldDB" id="A0A1W0ACI2"/>
<comment type="similarity">
    <text evidence="1">Belongs to the CSN7/EIF3M family. CSN7 subfamily.</text>
</comment>
<keyword evidence="2 5" id="KW-0963">Cytoplasm</keyword>
<evidence type="ECO:0000256" key="5">
    <source>
        <dbReference type="HAMAP-Rule" id="MF_03012"/>
    </source>
</evidence>
<sequence>MATPIANLSSYVHALLKDTTDTSGMNAQQVGTYVMNKSDALLSIQDNDTDVEGCFKLLVKVTGSAHAVELIKKLTQNHTNATLKLRILADLFNILPAQDAQRFNTLVAIINYAGATNQVNLIKSYFNDIDCALVSGVAPANLRNVYLSIADLLEKDAEGQQALVFLEKYLKSFENEKDVTPANPVAIRAALAVIKNPIESFVAHIDLINLKAVAQLKGANKLYDLLDIFTSKTLADYLAFEKANTATFKENALDSNTCVSYMRLLTLCSYPTGQEAIAYSSIEQTLQVKEDQVEQWVVRAITANLISAKIDQLGKSVVITRSLQRGFGAAEWKVLHAKLLSYKANVGSLLETIRQARLHMSTLRRGSARLTPSAMLPVHAEDIVIEALDELLNGLIRSMQENTLRKATLNYTATIAADCVMGMLGMMMLPYTKTLPLDNPNLNVPSGAPIDIWSKSCVPSKRKSSRGSSVRASTLKRSGTSNSLLAIPRAPSPKRMTHLPPPDELDDRIAVQFISSYVDMMPISFEELERRENIEKILAADAERRKRLEIEEARSQATSTFVTDKETLEKQQKTIQHELENKDEIVEEQIEACTPTIVESEVVLCEDQELLVGENSLLVSRRSKNEVLKKLPPPRLEPTVIIPPAELSTRLLSPPNSQSENIRAPSRKSMARNKSSIKPKTPQARLAPLNFSTPADNAKLFIRYEELNGGPAFDEASSPVSRGVVIKHKGIVKRGVGWKPNDEKLARNESEPVLRRNSKKRPSNKSIDAFSIPTNTHTSKSHSSLPQPVHHHDEVKSLTMRIRTPACKSRRSRRILDIENFSERSDAMIFEPQKVVLRALKLPQINKDTSDTVLIQNEALSLPLVANSSSLLPSR</sequence>
<accession>A0A1W0ACI2</accession>
<keyword evidence="3 5" id="KW-0396">Initiation factor</keyword>
<evidence type="ECO:0000256" key="6">
    <source>
        <dbReference type="SAM" id="Coils"/>
    </source>
</evidence>
<dbReference type="PANTHER" id="PTHR15350">
    <property type="entry name" value="COP9 SIGNALOSOME COMPLEX SUBUNIT 7/DENDRITIC CELL PROTEIN GA17"/>
    <property type="match status" value="1"/>
</dbReference>
<keyword evidence="6" id="KW-0175">Coiled coil</keyword>
<dbReference type="STRING" id="74557.A0A1W0ACI2"/>
<dbReference type="InterPro" id="IPR036390">
    <property type="entry name" value="WH_DNA-bd_sf"/>
</dbReference>
<evidence type="ECO:0000256" key="1">
    <source>
        <dbReference type="ARBA" id="ARBA00008482"/>
    </source>
</evidence>
<reference evidence="9 10" key="1">
    <citation type="journal article" date="2014" name="Genome Biol. Evol.">
        <title>The secreted proteins of Achlya hypogyna and Thraustotheca clavata identify the ancestral oomycete secretome and reveal gene acquisitions by horizontal gene transfer.</title>
        <authorList>
            <person name="Misner I."/>
            <person name="Blouin N."/>
            <person name="Leonard G."/>
            <person name="Richards T.A."/>
            <person name="Lane C.E."/>
        </authorList>
    </citation>
    <scope>NUCLEOTIDE SEQUENCE [LARGE SCALE GENOMIC DNA]</scope>
    <source>
        <strain evidence="9 10">ATCC 34112</strain>
    </source>
</reference>
<organism evidence="9 10">
    <name type="scientific">Thraustotheca clavata</name>
    <dbReference type="NCBI Taxonomy" id="74557"/>
    <lineage>
        <taxon>Eukaryota</taxon>
        <taxon>Sar</taxon>
        <taxon>Stramenopiles</taxon>
        <taxon>Oomycota</taxon>
        <taxon>Saprolegniomycetes</taxon>
        <taxon>Saprolegniales</taxon>
        <taxon>Achlyaceae</taxon>
        <taxon>Thraustotheca</taxon>
    </lineage>
</organism>
<dbReference type="OrthoDB" id="10267031at2759"/>
<feature type="compositionally biased region" description="Polar residues" evidence="7">
    <location>
        <begin position="772"/>
        <end position="786"/>
    </location>
</feature>
<dbReference type="SUPFAM" id="SSF46785">
    <property type="entry name" value="Winged helix' DNA-binding domain"/>
    <property type="match status" value="1"/>
</dbReference>
<keyword evidence="4 5" id="KW-0648">Protein biosynthesis</keyword>
<evidence type="ECO:0000313" key="9">
    <source>
        <dbReference type="EMBL" id="OQS07965.1"/>
    </source>
</evidence>
<dbReference type="GO" id="GO:0071541">
    <property type="term" value="C:eukaryotic translation initiation factor 3 complex, eIF3m"/>
    <property type="evidence" value="ECO:0007669"/>
    <property type="project" value="UniProtKB-UniRule"/>
</dbReference>
<dbReference type="Proteomes" id="UP000243217">
    <property type="component" value="Unassembled WGS sequence"/>
</dbReference>
<dbReference type="GO" id="GO:0003743">
    <property type="term" value="F:translation initiation factor activity"/>
    <property type="evidence" value="ECO:0007669"/>
    <property type="project" value="UniProtKB-UniRule"/>
</dbReference>
<evidence type="ECO:0000313" key="10">
    <source>
        <dbReference type="Proteomes" id="UP000243217"/>
    </source>
</evidence>
<dbReference type="PROSITE" id="PS50250">
    <property type="entry name" value="PCI"/>
    <property type="match status" value="1"/>
</dbReference>
<feature type="region of interest" description="Disordered" evidence="7">
    <location>
        <begin position="459"/>
        <end position="503"/>
    </location>
</feature>
<comment type="function">
    <text evidence="5">Component of the eukaryotic translation initiation factor 3 (eIF-3) complex, which is involved in protein synthesis of a specialized repertoire of mRNAs and, together with other initiation factors, stimulates binding of mRNA and methionyl-tRNAi to the 40S ribosome. The eIF-3 complex specifically targets and initiates translation of a subset of mRNAs involved in cell proliferation.</text>
</comment>
<dbReference type="SMART" id="SM00088">
    <property type="entry name" value="PINT"/>
    <property type="match status" value="1"/>
</dbReference>
<dbReference type="EMBL" id="JNBS01000019">
    <property type="protein sequence ID" value="OQS07965.1"/>
    <property type="molecule type" value="Genomic_DNA"/>
</dbReference>
<feature type="region of interest" description="Disordered" evidence="7">
    <location>
        <begin position="742"/>
        <end position="792"/>
    </location>
</feature>
<dbReference type="InterPro" id="IPR045237">
    <property type="entry name" value="COPS7/eIF3m"/>
</dbReference>
<evidence type="ECO:0000256" key="2">
    <source>
        <dbReference type="ARBA" id="ARBA00022490"/>
    </source>
</evidence>
<name>A0A1W0ACI2_9STRA</name>
<dbReference type="Pfam" id="PF01399">
    <property type="entry name" value="PCI"/>
    <property type="match status" value="1"/>
</dbReference>
<evidence type="ECO:0000256" key="7">
    <source>
        <dbReference type="SAM" id="MobiDB-lite"/>
    </source>
</evidence>
<comment type="caution">
    <text evidence="9">The sequence shown here is derived from an EMBL/GenBank/DDBJ whole genome shotgun (WGS) entry which is preliminary data.</text>
</comment>
<dbReference type="GO" id="GO:0001732">
    <property type="term" value="P:formation of cytoplasmic translation initiation complex"/>
    <property type="evidence" value="ECO:0007669"/>
    <property type="project" value="UniProtKB-UniRule"/>
</dbReference>
<evidence type="ECO:0000259" key="8">
    <source>
        <dbReference type="PROSITE" id="PS50250"/>
    </source>
</evidence>
<proteinExistence type="inferred from homology"/>
<dbReference type="GO" id="GO:0033290">
    <property type="term" value="C:eukaryotic 48S preinitiation complex"/>
    <property type="evidence" value="ECO:0007669"/>
    <property type="project" value="UniProtKB-UniRule"/>
</dbReference>
<protein>
    <recommendedName>
        <fullName evidence="5">Eukaryotic translation initiation factor 3 subunit M</fullName>
        <shortName evidence="5">eIF3m</shortName>
    </recommendedName>
</protein>
<dbReference type="GO" id="GO:0016282">
    <property type="term" value="C:eukaryotic 43S preinitiation complex"/>
    <property type="evidence" value="ECO:0007669"/>
    <property type="project" value="UniProtKB-UniRule"/>
</dbReference>
<comment type="similarity">
    <text evidence="5">Belongs to the eIF-3 subunit M family.</text>
</comment>
<feature type="region of interest" description="Disordered" evidence="7">
    <location>
        <begin position="649"/>
        <end position="681"/>
    </location>
</feature>
<dbReference type="PANTHER" id="PTHR15350:SF2">
    <property type="entry name" value="EUKARYOTIC TRANSLATION INITIATION FACTOR 3 SUBUNIT M"/>
    <property type="match status" value="1"/>
</dbReference>
<feature type="compositionally biased region" description="Basic residues" evidence="7">
    <location>
        <begin position="665"/>
        <end position="677"/>
    </location>
</feature>
<dbReference type="InterPro" id="IPR027528">
    <property type="entry name" value="eIF3m"/>
</dbReference>
<evidence type="ECO:0000256" key="4">
    <source>
        <dbReference type="ARBA" id="ARBA00022917"/>
    </source>
</evidence>
<feature type="domain" description="PCI" evidence="8">
    <location>
        <begin position="161"/>
        <end position="324"/>
    </location>
</feature>
<keyword evidence="10" id="KW-1185">Reference proteome</keyword>
<feature type="compositionally biased region" description="Polar residues" evidence="7">
    <location>
        <begin position="650"/>
        <end position="661"/>
    </location>
</feature>
<comment type="subunit">
    <text evidence="5">Component of the eukaryotic translation initiation factor 3 (eIF-3) complex.</text>
</comment>
<comment type="subcellular location">
    <subcellularLocation>
        <location evidence="5">Cytoplasm</location>
    </subcellularLocation>
</comment>
<feature type="coiled-coil region" evidence="6">
    <location>
        <begin position="531"/>
        <end position="588"/>
    </location>
</feature>
<feature type="compositionally biased region" description="Basic and acidic residues" evidence="7">
    <location>
        <begin position="742"/>
        <end position="754"/>
    </location>
</feature>
<dbReference type="HAMAP" id="MF_03012">
    <property type="entry name" value="eIF3m"/>
    <property type="match status" value="1"/>
</dbReference>
<gene>
    <name evidence="9" type="ORF">THRCLA_00044</name>
</gene>
<feature type="compositionally biased region" description="Polar residues" evidence="7">
    <location>
        <begin position="475"/>
        <end position="484"/>
    </location>
</feature>
<dbReference type="InterPro" id="IPR000717">
    <property type="entry name" value="PCI_dom"/>
</dbReference>